<dbReference type="EMBL" id="MFPU01000035">
    <property type="protein sequence ID" value="OGH69577.1"/>
    <property type="molecule type" value="Genomic_DNA"/>
</dbReference>
<feature type="transmembrane region" description="Helical" evidence="5">
    <location>
        <begin position="156"/>
        <end position="176"/>
    </location>
</feature>
<gene>
    <name evidence="6" type="ORF">A2754_03045</name>
</gene>
<evidence type="ECO:0000256" key="1">
    <source>
        <dbReference type="ARBA" id="ARBA00004127"/>
    </source>
</evidence>
<name>A0A1F6MD39_9BACT</name>
<dbReference type="PANTHER" id="PTHR31851">
    <property type="entry name" value="FE(2+)/MN(2+) TRANSPORTER PCL1"/>
    <property type="match status" value="1"/>
</dbReference>
<accession>A0A1F6MD39</accession>
<evidence type="ECO:0000313" key="6">
    <source>
        <dbReference type="EMBL" id="OGH69577.1"/>
    </source>
</evidence>
<evidence type="ECO:0000256" key="5">
    <source>
        <dbReference type="SAM" id="Phobius"/>
    </source>
</evidence>
<dbReference type="InterPro" id="IPR008217">
    <property type="entry name" value="Ccc1_fam"/>
</dbReference>
<dbReference type="Pfam" id="PF01988">
    <property type="entry name" value="VIT1"/>
    <property type="match status" value="1"/>
</dbReference>
<evidence type="ECO:0000313" key="7">
    <source>
        <dbReference type="Proteomes" id="UP000177953"/>
    </source>
</evidence>
<keyword evidence="4 5" id="KW-0472">Membrane</keyword>
<dbReference type="GO" id="GO:0005384">
    <property type="term" value="F:manganese ion transmembrane transporter activity"/>
    <property type="evidence" value="ECO:0007669"/>
    <property type="project" value="InterPro"/>
</dbReference>
<dbReference type="Proteomes" id="UP000177953">
    <property type="component" value="Unassembled WGS sequence"/>
</dbReference>
<feature type="transmembrane region" description="Helical" evidence="5">
    <location>
        <begin position="212"/>
        <end position="231"/>
    </location>
</feature>
<feature type="transmembrane region" description="Helical" evidence="5">
    <location>
        <begin position="50"/>
        <end position="74"/>
    </location>
</feature>
<feature type="transmembrane region" description="Helical" evidence="5">
    <location>
        <begin position="182"/>
        <end position="200"/>
    </location>
</feature>
<evidence type="ECO:0000256" key="4">
    <source>
        <dbReference type="ARBA" id="ARBA00023136"/>
    </source>
</evidence>
<protein>
    <recommendedName>
        <fullName evidence="8">Iron transporter</fullName>
    </recommendedName>
</protein>
<evidence type="ECO:0008006" key="8">
    <source>
        <dbReference type="Google" id="ProtNLM"/>
    </source>
</evidence>
<dbReference type="GO" id="GO:0030026">
    <property type="term" value="P:intracellular manganese ion homeostasis"/>
    <property type="evidence" value="ECO:0007669"/>
    <property type="project" value="InterPro"/>
</dbReference>
<comment type="caution">
    <text evidence="6">The sequence shown here is derived from an EMBL/GenBank/DDBJ whole genome shotgun (WGS) entry which is preliminary data.</text>
</comment>
<keyword evidence="2 5" id="KW-0812">Transmembrane</keyword>
<evidence type="ECO:0000256" key="2">
    <source>
        <dbReference type="ARBA" id="ARBA00022692"/>
    </source>
</evidence>
<reference evidence="6 7" key="1">
    <citation type="journal article" date="2016" name="Nat. Commun.">
        <title>Thousands of microbial genomes shed light on interconnected biogeochemical processes in an aquifer system.</title>
        <authorList>
            <person name="Anantharaman K."/>
            <person name="Brown C.T."/>
            <person name="Hug L.A."/>
            <person name="Sharon I."/>
            <person name="Castelle C.J."/>
            <person name="Probst A.J."/>
            <person name="Thomas B.C."/>
            <person name="Singh A."/>
            <person name="Wilkins M.J."/>
            <person name="Karaoz U."/>
            <person name="Brodie E.L."/>
            <person name="Williams K.H."/>
            <person name="Hubbard S.S."/>
            <person name="Banfield J.F."/>
        </authorList>
    </citation>
    <scope>NUCLEOTIDE SEQUENCE [LARGE SCALE GENOMIC DNA]</scope>
</reference>
<dbReference type="GO" id="GO:0012505">
    <property type="term" value="C:endomembrane system"/>
    <property type="evidence" value="ECO:0007669"/>
    <property type="project" value="UniProtKB-SubCell"/>
</dbReference>
<comment type="subcellular location">
    <subcellularLocation>
        <location evidence="1">Endomembrane system</location>
        <topology evidence="1">Multi-pass membrane protein</topology>
    </subcellularLocation>
</comment>
<sequence>MGHEHNPDFIHHQKSISTSLIREIVFGMEDGMVSTMGAITGIAVGTRDHFIIVLSGLVIISVESISMAVGSYLSSKSEREIEERKLGEERIELQKFPKEEEKELEGMYIKDGWPKELAGSMAKAASKNKHLFLQEMAYRELKIIPEKMEHPLQNGVAMGIAYIIGGAIPLFPYLVMSSLSQTIFFSVGVGVVGLFVLGAVTAKFSKRTWWKAGFEMFALASAAALIGYLVGQAVDQWWVKK</sequence>
<evidence type="ECO:0000256" key="3">
    <source>
        <dbReference type="ARBA" id="ARBA00022989"/>
    </source>
</evidence>
<organism evidence="6 7">
    <name type="scientific">Candidatus Magasanikbacteria bacterium RIFCSPHIGHO2_01_FULL_47_8</name>
    <dbReference type="NCBI Taxonomy" id="1798673"/>
    <lineage>
        <taxon>Bacteria</taxon>
        <taxon>Candidatus Magasanikiibacteriota</taxon>
    </lineage>
</organism>
<dbReference type="AlphaFoldDB" id="A0A1F6MD39"/>
<proteinExistence type="predicted"/>
<keyword evidence="3 5" id="KW-1133">Transmembrane helix</keyword>